<evidence type="ECO:0000256" key="5">
    <source>
        <dbReference type="ARBA" id="ARBA00022842"/>
    </source>
</evidence>
<dbReference type="PROSITE" id="PS00455">
    <property type="entry name" value="AMP_BINDING"/>
    <property type="match status" value="1"/>
</dbReference>
<dbReference type="AlphaFoldDB" id="A0A0D9WB30"/>
<dbReference type="Gramene" id="LPERR04G24840.1">
    <property type="protein sequence ID" value="LPERR04G24840.1"/>
    <property type="gene ID" value="LPERR04G24840"/>
</dbReference>
<feature type="domain" description="AMP-binding enzyme C-terminal" evidence="10">
    <location>
        <begin position="499"/>
        <end position="578"/>
    </location>
</feature>
<dbReference type="GO" id="GO:0106290">
    <property type="term" value="F:trans-cinnamate-CoA ligase activity"/>
    <property type="evidence" value="ECO:0007669"/>
    <property type="project" value="UniProtKB-ARBA"/>
</dbReference>
<dbReference type="CDD" id="cd12118">
    <property type="entry name" value="ttLC_FACS_AEE21_like"/>
    <property type="match status" value="1"/>
</dbReference>
<protein>
    <recommendedName>
        <fullName evidence="3">4-coumarate--CoA ligase</fullName>
        <ecNumber evidence="3">6.2.1.12</ecNumber>
    </recommendedName>
</protein>
<organism evidence="11 12">
    <name type="scientific">Leersia perrieri</name>
    <dbReference type="NCBI Taxonomy" id="77586"/>
    <lineage>
        <taxon>Eukaryota</taxon>
        <taxon>Viridiplantae</taxon>
        <taxon>Streptophyta</taxon>
        <taxon>Embryophyta</taxon>
        <taxon>Tracheophyta</taxon>
        <taxon>Spermatophyta</taxon>
        <taxon>Magnoliopsida</taxon>
        <taxon>Liliopsida</taxon>
        <taxon>Poales</taxon>
        <taxon>Poaceae</taxon>
        <taxon>BOP clade</taxon>
        <taxon>Oryzoideae</taxon>
        <taxon>Oryzeae</taxon>
        <taxon>Oryzinae</taxon>
        <taxon>Leersia</taxon>
    </lineage>
</organism>
<keyword evidence="5" id="KW-0460">Magnesium</keyword>
<dbReference type="HOGENOM" id="CLU_000022_59_5_1"/>
<dbReference type="SUPFAM" id="SSF56801">
    <property type="entry name" value="Acetyl-CoA synthetase-like"/>
    <property type="match status" value="1"/>
</dbReference>
<evidence type="ECO:0000256" key="2">
    <source>
        <dbReference type="ARBA" id="ARBA00006432"/>
    </source>
</evidence>
<comment type="similarity">
    <text evidence="2">Belongs to the ATP-dependent AMP-binding enzyme family.</text>
</comment>
<comment type="cofactor">
    <cofactor evidence="1">
        <name>Mg(2+)</name>
        <dbReference type="ChEBI" id="CHEBI:18420"/>
    </cofactor>
</comment>
<sequence length="606" mass="66360">MINIVGIRVIWSVARLPRSLFPPLQSPWESEELRTAEVVVAAFTQAAMDKLGANPANSCPLTPLGFLERAATVFGDCPSVVYHDTVFTWSQTHRRCLRLASALVSLGISRRDVVSVLLPNVPAMYEAQFGVPMSGAVLNSINTRLDARTVSVLLRHSRSKLVFVDPSLLPVLLDALALLPTTHSPPRLVLVEDPHEKNLPSAEMMTYESLLEKGDPEFDWVRPASEWDPMILNYTSGTTSSPKGVVHCHRGIYLITIDSLIDWAVPPRPAYLWTLPMFHANGWSFPWGMAVVGGTNICLRRVDAGEVFDEISRRGVTHLCGAPVVLNMLANAPDAVRKPLPGKVRILTAGAPPPAAVLYRTEAIGFEVSHGYGLTETAGLVVSCAWKGEWNKLPASDRARLKARQGVRTPGMAEIDVIDGDTGRSVPRDGSTMGEIVLRGGCVTLGYLNDDVATKSAIRENGWFYTGDVGVMHPDGYLEIRDRSKDVIISGGENISSVEVESILYGHPAVNEAAVVARPDEFWGETPCAFVSLKKGGEVSVRCSAEEVVAWSRERMPRYMVPKTVVFRDELPKTSTGKIQKYVLRNIAKEMGPTTRGTERNSRSKM</sequence>
<dbReference type="InterPro" id="IPR045851">
    <property type="entry name" value="AMP-bd_C_sf"/>
</dbReference>
<comment type="catalytic activity">
    <reaction evidence="6">
        <text>(E)-4-coumarate + ATP + H(+) = (E)-4-coumaroyl-AMP + diphosphate</text>
        <dbReference type="Rhea" id="RHEA:72419"/>
        <dbReference type="ChEBI" id="CHEBI:12876"/>
        <dbReference type="ChEBI" id="CHEBI:15378"/>
        <dbReference type="ChEBI" id="CHEBI:30616"/>
        <dbReference type="ChEBI" id="CHEBI:33019"/>
        <dbReference type="ChEBI" id="CHEBI:192348"/>
    </reaction>
    <physiologicalReaction direction="left-to-right" evidence="6">
        <dbReference type="Rhea" id="RHEA:72420"/>
    </physiologicalReaction>
</comment>
<dbReference type="Gene3D" id="3.30.300.30">
    <property type="match status" value="1"/>
</dbReference>
<evidence type="ECO:0000256" key="7">
    <source>
        <dbReference type="ARBA" id="ARBA00034223"/>
    </source>
</evidence>
<evidence type="ECO:0000256" key="3">
    <source>
        <dbReference type="ARBA" id="ARBA00012959"/>
    </source>
</evidence>
<dbReference type="Pfam" id="PF00501">
    <property type="entry name" value="AMP-binding"/>
    <property type="match status" value="1"/>
</dbReference>
<evidence type="ECO:0000256" key="4">
    <source>
        <dbReference type="ARBA" id="ARBA00022598"/>
    </source>
</evidence>
<dbReference type="PANTHER" id="PTHR43859:SF57">
    <property type="entry name" value="ACYL-ACTIVATING ENZYME 8-RELATED"/>
    <property type="match status" value="1"/>
</dbReference>
<evidence type="ECO:0000313" key="11">
    <source>
        <dbReference type="EnsemblPlants" id="LPERR04G24840.1"/>
    </source>
</evidence>
<dbReference type="Proteomes" id="UP000032180">
    <property type="component" value="Chromosome 4"/>
</dbReference>
<feature type="domain" description="AMP-dependent synthetase/ligase" evidence="9">
    <location>
        <begin position="67"/>
        <end position="448"/>
    </location>
</feature>
<dbReference type="Gene3D" id="3.40.50.12780">
    <property type="entry name" value="N-terminal domain of ligase-like"/>
    <property type="match status" value="1"/>
</dbReference>
<proteinExistence type="inferred from homology"/>
<dbReference type="InterPro" id="IPR042099">
    <property type="entry name" value="ANL_N_sf"/>
</dbReference>
<evidence type="ECO:0000256" key="6">
    <source>
        <dbReference type="ARBA" id="ARBA00034219"/>
    </source>
</evidence>
<dbReference type="PANTHER" id="PTHR43859">
    <property type="entry name" value="ACYL-ACTIVATING ENZYME"/>
    <property type="match status" value="1"/>
</dbReference>
<dbReference type="GO" id="GO:0009698">
    <property type="term" value="P:phenylpropanoid metabolic process"/>
    <property type="evidence" value="ECO:0007669"/>
    <property type="project" value="UniProtKB-ARBA"/>
</dbReference>
<dbReference type="EnsemblPlants" id="LPERR04G24840.1">
    <property type="protein sequence ID" value="LPERR04G24840.1"/>
    <property type="gene ID" value="LPERR04G24840"/>
</dbReference>
<dbReference type="FunFam" id="3.40.50.12780:FF:000003">
    <property type="entry name" value="Long-chain-fatty-acid--CoA ligase FadD"/>
    <property type="match status" value="1"/>
</dbReference>
<reference evidence="11 12" key="1">
    <citation type="submission" date="2012-08" db="EMBL/GenBank/DDBJ databases">
        <title>Oryza genome evolution.</title>
        <authorList>
            <person name="Wing R.A."/>
        </authorList>
    </citation>
    <scope>NUCLEOTIDE SEQUENCE</scope>
</reference>
<evidence type="ECO:0000256" key="8">
    <source>
        <dbReference type="ARBA" id="ARBA00034252"/>
    </source>
</evidence>
<accession>A0A0D9WB30</accession>
<dbReference type="FunFam" id="3.30.300.30:FF:000008">
    <property type="entry name" value="2,3-dihydroxybenzoate-AMP ligase"/>
    <property type="match status" value="1"/>
</dbReference>
<evidence type="ECO:0000259" key="10">
    <source>
        <dbReference type="Pfam" id="PF13193"/>
    </source>
</evidence>
<reference evidence="12" key="2">
    <citation type="submission" date="2013-12" db="EMBL/GenBank/DDBJ databases">
        <authorList>
            <person name="Yu Y."/>
            <person name="Lee S."/>
            <person name="de Baynast K."/>
            <person name="Wissotski M."/>
            <person name="Liu L."/>
            <person name="Talag J."/>
            <person name="Goicoechea J."/>
            <person name="Angelova A."/>
            <person name="Jetty R."/>
            <person name="Kudrna D."/>
            <person name="Golser W."/>
            <person name="Rivera L."/>
            <person name="Zhang J."/>
            <person name="Wing R."/>
        </authorList>
    </citation>
    <scope>NUCLEOTIDE SEQUENCE</scope>
</reference>
<comment type="catalytic activity">
    <reaction evidence="8">
        <text>(E)-4-coumarate + ATP + CoA = (E)-4-coumaroyl-CoA + AMP + diphosphate</text>
        <dbReference type="Rhea" id="RHEA:19641"/>
        <dbReference type="ChEBI" id="CHEBI:12876"/>
        <dbReference type="ChEBI" id="CHEBI:30616"/>
        <dbReference type="ChEBI" id="CHEBI:33019"/>
        <dbReference type="ChEBI" id="CHEBI:57287"/>
        <dbReference type="ChEBI" id="CHEBI:85008"/>
        <dbReference type="ChEBI" id="CHEBI:456215"/>
        <dbReference type="EC" id="6.2.1.12"/>
    </reaction>
    <physiologicalReaction direction="left-to-right" evidence="8">
        <dbReference type="Rhea" id="RHEA:19642"/>
    </physiologicalReaction>
</comment>
<dbReference type="GO" id="GO:0016207">
    <property type="term" value="F:4-coumarate-CoA ligase activity"/>
    <property type="evidence" value="ECO:0007669"/>
    <property type="project" value="UniProtKB-EC"/>
</dbReference>
<keyword evidence="12" id="KW-1185">Reference proteome</keyword>
<evidence type="ECO:0000256" key="1">
    <source>
        <dbReference type="ARBA" id="ARBA00001946"/>
    </source>
</evidence>
<dbReference type="NCBIfam" id="NF006020">
    <property type="entry name" value="PRK08162.1"/>
    <property type="match status" value="1"/>
</dbReference>
<name>A0A0D9WB30_9ORYZ</name>
<dbReference type="EC" id="6.2.1.12" evidence="3"/>
<dbReference type="STRING" id="77586.A0A0D9WB30"/>
<evidence type="ECO:0000259" key="9">
    <source>
        <dbReference type="Pfam" id="PF00501"/>
    </source>
</evidence>
<keyword evidence="4" id="KW-0436">Ligase</keyword>
<evidence type="ECO:0000313" key="12">
    <source>
        <dbReference type="Proteomes" id="UP000032180"/>
    </source>
</evidence>
<dbReference type="InterPro" id="IPR020845">
    <property type="entry name" value="AMP-binding_CS"/>
</dbReference>
<dbReference type="InterPro" id="IPR025110">
    <property type="entry name" value="AMP-bd_C"/>
</dbReference>
<dbReference type="InterPro" id="IPR000873">
    <property type="entry name" value="AMP-dep_synth/lig_dom"/>
</dbReference>
<dbReference type="eggNOG" id="KOG1176">
    <property type="taxonomic scope" value="Eukaryota"/>
</dbReference>
<comment type="catalytic activity">
    <reaction evidence="7">
        <text>(E)-4-coumaroyl-AMP + CoA = (E)-4-coumaroyl-CoA + AMP + H(+)</text>
        <dbReference type="Rhea" id="RHEA:72423"/>
        <dbReference type="ChEBI" id="CHEBI:15378"/>
        <dbReference type="ChEBI" id="CHEBI:57287"/>
        <dbReference type="ChEBI" id="CHEBI:85008"/>
        <dbReference type="ChEBI" id="CHEBI:192348"/>
        <dbReference type="ChEBI" id="CHEBI:456215"/>
    </reaction>
    <physiologicalReaction direction="left-to-right" evidence="7">
        <dbReference type="Rhea" id="RHEA:72424"/>
    </physiologicalReaction>
</comment>
<reference evidence="11" key="3">
    <citation type="submission" date="2015-04" db="UniProtKB">
        <authorList>
            <consortium name="EnsemblPlants"/>
        </authorList>
    </citation>
    <scope>IDENTIFICATION</scope>
</reference>
<dbReference type="Pfam" id="PF13193">
    <property type="entry name" value="AMP-binding_C"/>
    <property type="match status" value="1"/>
</dbReference>